<feature type="transmembrane region" description="Helical" evidence="1">
    <location>
        <begin position="9"/>
        <end position="28"/>
    </location>
</feature>
<evidence type="ECO:0000256" key="1">
    <source>
        <dbReference type="SAM" id="Phobius"/>
    </source>
</evidence>
<keyword evidence="3" id="KW-1185">Reference proteome</keyword>
<keyword evidence="1" id="KW-0812">Transmembrane</keyword>
<reference evidence="3" key="1">
    <citation type="submission" date="2016-10" db="EMBL/GenBank/DDBJ databases">
        <authorList>
            <person name="Varghese N."/>
            <person name="Submissions S."/>
        </authorList>
    </citation>
    <scope>NUCLEOTIDE SEQUENCE [LARGE SCALE GENOMIC DNA]</scope>
    <source>
        <strain evidence="3">ES.061</strain>
    </source>
</reference>
<evidence type="ECO:0000313" key="3">
    <source>
        <dbReference type="Proteomes" id="UP000199064"/>
    </source>
</evidence>
<name>A0A1H4MHD9_9HYPH</name>
<gene>
    <name evidence="2" type="ORF">SAMN05216452_3307</name>
</gene>
<protein>
    <submittedName>
        <fullName evidence="2">Uncharacterized protein</fullName>
    </submittedName>
</protein>
<organism evidence="2 3">
    <name type="scientific">Nitratireductor aquibiodomus</name>
    <dbReference type="NCBI Taxonomy" id="204799"/>
    <lineage>
        <taxon>Bacteria</taxon>
        <taxon>Pseudomonadati</taxon>
        <taxon>Pseudomonadota</taxon>
        <taxon>Alphaproteobacteria</taxon>
        <taxon>Hyphomicrobiales</taxon>
        <taxon>Phyllobacteriaceae</taxon>
        <taxon>Nitratireductor</taxon>
    </lineage>
</organism>
<dbReference type="AlphaFoldDB" id="A0A1H4MHD9"/>
<keyword evidence="1" id="KW-0472">Membrane</keyword>
<feature type="transmembrane region" description="Helical" evidence="1">
    <location>
        <begin position="74"/>
        <end position="96"/>
    </location>
</feature>
<evidence type="ECO:0000313" key="2">
    <source>
        <dbReference type="EMBL" id="SEB82118.1"/>
    </source>
</evidence>
<dbReference type="RefSeq" id="WP_007010128.1">
    <property type="nucleotide sequence ID" value="NZ_FNSL01000001.1"/>
</dbReference>
<dbReference type="Proteomes" id="UP000199064">
    <property type="component" value="Unassembled WGS sequence"/>
</dbReference>
<proteinExistence type="predicted"/>
<feature type="transmembrane region" description="Helical" evidence="1">
    <location>
        <begin position="40"/>
        <end position="62"/>
    </location>
</feature>
<accession>A0A1H4MHD9</accession>
<keyword evidence="1" id="KW-1133">Transmembrane helix</keyword>
<sequence>MALDPLKRTAFVFAIFNLVGISLLAWALRSVFNTLYATSPQWMGIALSFVFVIVVIGVNVALSLRAYRIDSGSILTRVMIAWTLISAISAVAFSALDPWSIIKSLAVIVGA</sequence>
<dbReference type="EMBL" id="FNSL01000001">
    <property type="protein sequence ID" value="SEB82118.1"/>
    <property type="molecule type" value="Genomic_DNA"/>
</dbReference>